<sequence length="680" mass="77799">MNTKLLFATLLFLIGLSQVSAQNHFKKLPADINFLATFDTKNLFQLVDTKDINTTLNKLDFFKKLSDSLSQDIYQIEDLGINLISKSYVFTRLADSVTFIGALIPLSDAKRFQAFIPGHKKVHVVDGLQTIYSVDRSIRISWDENTAYVLTGVVKDSYLAREDVKERYGLTENPYYNYYDTDDAVAESIEAAADAAYEYDYVDTLVDITDTAYAVFDDVADSISIGYDEYDVVSDSNLIMIDSYDDYDTITDNDMLDSIGYSIYENQEDIYQDETSMAYYRWLAETDSIKGVIASEWVDAEMANIITGHYKSFVAPKGFAGKSSKNTVAHYWIRSVDELYQNFMPTGIIEQAFGIGSLSKLKYGYEQANLSFDVDKNKLKLHGALDLDQETAKIFKKIYDKKLNPKMYKYLDWDALGFLSLSMNSEAYLKYIPQYIQRYYGAFVPQYQEAFTVGATLFDIIVDEKAVAKVFKGDNLFVLNGVTKQEITYTDYEYDEDYNYTQIEKTKMDEIPQFLWMFSSDDMRIFEQLLELGVRQEEVLLENGIYKIGKVSRQFSNFYVLMKDGIVFLGNDENQITAIKNNTYKPNVDGPSRKVMKKNRFAALFHVNKIPTLIADLDLPVSRDLDNLTSDLAQYGDFYMISPGMKGNSFQGELGIEFPKKGKNALYFLIDLLERVAVTR</sequence>
<feature type="signal peptide" evidence="1">
    <location>
        <begin position="1"/>
        <end position="21"/>
    </location>
</feature>
<reference evidence="2 3" key="1">
    <citation type="submission" date="2019-04" db="EMBL/GenBank/DDBJ databases">
        <title>Sphingobacterium olei sp. nov., isolated from oil-contaminated soil.</title>
        <authorList>
            <person name="Liu B."/>
        </authorList>
    </citation>
    <scope>NUCLEOTIDE SEQUENCE [LARGE SCALE GENOMIC DNA]</scope>
    <source>
        <strain evidence="2 3">HAL-9</strain>
    </source>
</reference>
<comment type="caution">
    <text evidence="2">The sequence shown here is derived from an EMBL/GenBank/DDBJ whole genome shotgun (WGS) entry which is preliminary data.</text>
</comment>
<accession>A0A4U0NAU2</accession>
<protein>
    <recommendedName>
        <fullName evidence="4">DUF4836 family protein</fullName>
    </recommendedName>
</protein>
<proteinExistence type="predicted"/>
<feature type="chain" id="PRO_5020542458" description="DUF4836 family protein" evidence="1">
    <location>
        <begin position="22"/>
        <end position="680"/>
    </location>
</feature>
<dbReference type="OrthoDB" id="1288644at2"/>
<evidence type="ECO:0008006" key="4">
    <source>
        <dbReference type="Google" id="ProtNLM"/>
    </source>
</evidence>
<keyword evidence="1" id="KW-0732">Signal</keyword>
<dbReference type="RefSeq" id="WP_136903439.1">
    <property type="nucleotide sequence ID" value="NZ_SUME01000013.1"/>
</dbReference>
<dbReference type="AlphaFoldDB" id="A0A4U0NAU2"/>
<evidence type="ECO:0000313" key="3">
    <source>
        <dbReference type="Proteomes" id="UP000306808"/>
    </source>
</evidence>
<dbReference type="Proteomes" id="UP000306808">
    <property type="component" value="Unassembled WGS sequence"/>
</dbReference>
<dbReference type="EMBL" id="SUME01000013">
    <property type="protein sequence ID" value="TJZ50602.1"/>
    <property type="molecule type" value="Genomic_DNA"/>
</dbReference>
<gene>
    <name evidence="2" type="ORF">FAZ15_21520</name>
</gene>
<organism evidence="2 3">
    <name type="scientific">Sphingobacterium olei</name>
    <dbReference type="NCBI Taxonomy" id="2571155"/>
    <lineage>
        <taxon>Bacteria</taxon>
        <taxon>Pseudomonadati</taxon>
        <taxon>Bacteroidota</taxon>
        <taxon>Sphingobacteriia</taxon>
        <taxon>Sphingobacteriales</taxon>
        <taxon>Sphingobacteriaceae</taxon>
        <taxon>Sphingobacterium</taxon>
    </lineage>
</organism>
<evidence type="ECO:0000313" key="2">
    <source>
        <dbReference type="EMBL" id="TJZ50602.1"/>
    </source>
</evidence>
<keyword evidence="3" id="KW-1185">Reference proteome</keyword>
<name>A0A4U0NAU2_9SPHI</name>
<evidence type="ECO:0000256" key="1">
    <source>
        <dbReference type="SAM" id="SignalP"/>
    </source>
</evidence>